<keyword evidence="3" id="KW-1003">Cell membrane</keyword>
<dbReference type="PANTHER" id="PTHR28259">
    <property type="entry name" value="FLUORIDE EXPORT PROTEIN 1-RELATED"/>
    <property type="match status" value="1"/>
</dbReference>
<comment type="catalytic activity">
    <reaction evidence="8">
        <text>fluoride(in) = fluoride(out)</text>
        <dbReference type="Rhea" id="RHEA:76159"/>
        <dbReference type="ChEBI" id="CHEBI:17051"/>
    </reaction>
    <physiologicalReaction direction="left-to-right" evidence="8">
        <dbReference type="Rhea" id="RHEA:76160"/>
    </physiologicalReaction>
</comment>
<organism evidence="10 11">
    <name type="scientific">Actinomortierella ambigua</name>
    <dbReference type="NCBI Taxonomy" id="1343610"/>
    <lineage>
        <taxon>Eukaryota</taxon>
        <taxon>Fungi</taxon>
        <taxon>Fungi incertae sedis</taxon>
        <taxon>Mucoromycota</taxon>
        <taxon>Mortierellomycotina</taxon>
        <taxon>Mortierellomycetes</taxon>
        <taxon>Mortierellales</taxon>
        <taxon>Mortierellaceae</taxon>
        <taxon>Actinomortierella</taxon>
    </lineage>
</organism>
<feature type="transmembrane region" description="Helical" evidence="9">
    <location>
        <begin position="233"/>
        <end position="257"/>
    </location>
</feature>
<accession>A0A9P6QCL4</accession>
<feature type="transmembrane region" description="Helical" evidence="9">
    <location>
        <begin position="59"/>
        <end position="82"/>
    </location>
</feature>
<keyword evidence="6 9" id="KW-0472">Membrane</keyword>
<evidence type="ECO:0000256" key="3">
    <source>
        <dbReference type="ARBA" id="ARBA00022475"/>
    </source>
</evidence>
<feature type="transmembrane region" description="Helical" evidence="9">
    <location>
        <begin position="263"/>
        <end position="283"/>
    </location>
</feature>
<feature type="transmembrane region" description="Helical" evidence="9">
    <location>
        <begin position="295"/>
        <end position="316"/>
    </location>
</feature>
<gene>
    <name evidence="10" type="ORF">DFQ27_000501</name>
</gene>
<reference evidence="10" key="1">
    <citation type="journal article" date="2020" name="Fungal Divers.">
        <title>Resolving the Mortierellaceae phylogeny through synthesis of multi-gene phylogenetics and phylogenomics.</title>
        <authorList>
            <person name="Vandepol N."/>
            <person name="Liber J."/>
            <person name="Desiro A."/>
            <person name="Na H."/>
            <person name="Kennedy M."/>
            <person name="Barry K."/>
            <person name="Grigoriev I.V."/>
            <person name="Miller A.N."/>
            <person name="O'Donnell K."/>
            <person name="Stajich J.E."/>
            <person name="Bonito G."/>
        </authorList>
    </citation>
    <scope>NUCLEOTIDE SEQUENCE</scope>
    <source>
        <strain evidence="10">BC1065</strain>
    </source>
</reference>
<evidence type="ECO:0000256" key="5">
    <source>
        <dbReference type="ARBA" id="ARBA00022989"/>
    </source>
</evidence>
<comment type="caution">
    <text evidence="10">The sequence shown here is derived from an EMBL/GenBank/DDBJ whole genome shotgun (WGS) entry which is preliminary data.</text>
</comment>
<dbReference type="InterPro" id="IPR003691">
    <property type="entry name" value="FluC"/>
</dbReference>
<keyword evidence="4 9" id="KW-0812">Transmembrane</keyword>
<dbReference type="GO" id="GO:1903425">
    <property type="term" value="F:fluoride transmembrane transporter activity"/>
    <property type="evidence" value="ECO:0007669"/>
    <property type="project" value="TreeGrafter"/>
</dbReference>
<keyword evidence="5 9" id="KW-1133">Transmembrane helix</keyword>
<evidence type="ECO:0008006" key="12">
    <source>
        <dbReference type="Google" id="ProtNLM"/>
    </source>
</evidence>
<dbReference type="PANTHER" id="PTHR28259:SF1">
    <property type="entry name" value="FLUORIDE EXPORT PROTEIN 1-RELATED"/>
    <property type="match status" value="1"/>
</dbReference>
<feature type="transmembrane region" description="Helical" evidence="9">
    <location>
        <begin position="94"/>
        <end position="111"/>
    </location>
</feature>
<comment type="function">
    <text evidence="1">Fluoride channel required for the rapid expulsion of cytoplasmic fluoride.</text>
</comment>
<evidence type="ECO:0000256" key="9">
    <source>
        <dbReference type="SAM" id="Phobius"/>
    </source>
</evidence>
<feature type="transmembrane region" description="Helical" evidence="9">
    <location>
        <begin position="123"/>
        <end position="144"/>
    </location>
</feature>
<evidence type="ECO:0000256" key="8">
    <source>
        <dbReference type="ARBA" id="ARBA00035585"/>
    </source>
</evidence>
<name>A0A9P6QCL4_9FUNG</name>
<dbReference type="OrthoDB" id="409792at2759"/>
<dbReference type="EMBL" id="JAAAJB010000112">
    <property type="protein sequence ID" value="KAG0265626.1"/>
    <property type="molecule type" value="Genomic_DNA"/>
</dbReference>
<keyword evidence="11" id="KW-1185">Reference proteome</keyword>
<evidence type="ECO:0000313" key="11">
    <source>
        <dbReference type="Proteomes" id="UP000807716"/>
    </source>
</evidence>
<evidence type="ECO:0000256" key="2">
    <source>
        <dbReference type="ARBA" id="ARBA00004651"/>
    </source>
</evidence>
<feature type="transmembrane region" description="Helical" evidence="9">
    <location>
        <begin position="164"/>
        <end position="184"/>
    </location>
</feature>
<dbReference type="GO" id="GO:0005886">
    <property type="term" value="C:plasma membrane"/>
    <property type="evidence" value="ECO:0007669"/>
    <property type="project" value="UniProtKB-SubCell"/>
</dbReference>
<comment type="subcellular location">
    <subcellularLocation>
        <location evidence="2">Cell membrane</location>
        <topology evidence="2">Multi-pass membrane protein</topology>
    </subcellularLocation>
</comment>
<evidence type="ECO:0000313" key="10">
    <source>
        <dbReference type="EMBL" id="KAG0265626.1"/>
    </source>
</evidence>
<dbReference type="AlphaFoldDB" id="A0A9P6QCL4"/>
<sequence length="381" mass="42360">MDADQDNPVMVLTHLDHPMSDDHSEYRDISTVLEVEEGARLPPQEERAEELLKAKSRTWLFVAMIIPNAILGVLIRLGVVYIETFPDQPVFPLIWAQFIGCLIMGLLVSTRTRMDRWHWIGPFMYASLSSGLCGSITTFSSWSLGIFTELANINRSPHPPLQNILAGISELTVTIAMSLTGFALGKHLGSALKHYLNSRSKQMDGARCGTKINPDDVPVREERPPLPPSDHYTFLELAIGAFSLLLWVALILAVIWIAPSSSWRHVVMATVFAPVGAVFRWYLSRFNARYPMFPIGTFAANIIGSWILAAVIALQYTGHFLDGSNRQDCQILAGLQDGLCGCLTTISTFTVEMVTLNRKAAYRYALVSIILAQFDAPTDYQ</sequence>
<evidence type="ECO:0000256" key="7">
    <source>
        <dbReference type="ARBA" id="ARBA00035120"/>
    </source>
</evidence>
<evidence type="ECO:0000256" key="4">
    <source>
        <dbReference type="ARBA" id="ARBA00022692"/>
    </source>
</evidence>
<dbReference type="Proteomes" id="UP000807716">
    <property type="component" value="Unassembled WGS sequence"/>
</dbReference>
<evidence type="ECO:0000256" key="6">
    <source>
        <dbReference type="ARBA" id="ARBA00023136"/>
    </source>
</evidence>
<dbReference type="Pfam" id="PF02537">
    <property type="entry name" value="CRCB"/>
    <property type="match status" value="2"/>
</dbReference>
<evidence type="ECO:0000256" key="1">
    <source>
        <dbReference type="ARBA" id="ARBA00002598"/>
    </source>
</evidence>
<protein>
    <recommendedName>
        <fullName evidence="12">CrcB-like protein-domain-containing protein</fullName>
    </recommendedName>
</protein>
<proteinExistence type="inferred from homology"/>
<comment type="similarity">
    <text evidence="7">Belongs to the fluoride channel Fluc/FEX (TC 1.A.43) family.</text>
</comment>